<dbReference type="PANTHER" id="PTHR21621:SF0">
    <property type="entry name" value="BETA-CITRYLGLUTAMATE SYNTHASE B-RELATED"/>
    <property type="match status" value="1"/>
</dbReference>
<protein>
    <recommendedName>
        <fullName evidence="3">ATP-grasp fold RimK-type domain-containing protein</fullName>
    </recommendedName>
</protein>
<evidence type="ECO:0000313" key="2">
    <source>
        <dbReference type="Proteomes" id="UP001203972"/>
    </source>
</evidence>
<dbReference type="GO" id="GO:0018169">
    <property type="term" value="F:ribosomal S6-glutamic acid ligase activity"/>
    <property type="evidence" value="ECO:0007669"/>
    <property type="project" value="TreeGrafter"/>
</dbReference>
<accession>A0AAP2UL74</accession>
<reference evidence="1" key="1">
    <citation type="journal article" date="2022" name="Clin. Infect. Dis.">
        <title>Association between Clostridium innocuum and antibiotic-associated diarrhea in adults and children: A cross-sectional study and comparative genomics analysis.</title>
        <authorList>
            <person name="Cherny K.E."/>
            <person name="Muscat E.B."/>
            <person name="Balaji A."/>
            <person name="Mukherjee J."/>
            <person name="Ozer E.A."/>
            <person name="Angarone M.P."/>
            <person name="Hauser A.R."/>
            <person name="Sichel J.S."/>
            <person name="Amponsah E."/>
            <person name="Kociolek L.K."/>
        </authorList>
    </citation>
    <scope>NUCLEOTIDE SEQUENCE</scope>
    <source>
        <strain evidence="1">NU1-AC-029v</strain>
    </source>
</reference>
<dbReference type="GO" id="GO:0005737">
    <property type="term" value="C:cytoplasm"/>
    <property type="evidence" value="ECO:0007669"/>
    <property type="project" value="TreeGrafter"/>
</dbReference>
<dbReference type="EMBL" id="JAKTMA010000008">
    <property type="protein sequence ID" value="MCR0232367.1"/>
    <property type="molecule type" value="Genomic_DNA"/>
</dbReference>
<dbReference type="Gene3D" id="3.30.470.20">
    <property type="entry name" value="ATP-grasp fold, B domain"/>
    <property type="match status" value="1"/>
</dbReference>
<dbReference type="PANTHER" id="PTHR21621">
    <property type="entry name" value="RIBOSOMAL PROTEIN S6 MODIFICATION PROTEIN"/>
    <property type="match status" value="1"/>
</dbReference>
<proteinExistence type="predicted"/>
<comment type="caution">
    <text evidence="1">The sequence shown here is derived from an EMBL/GenBank/DDBJ whole genome shotgun (WGS) entry which is preliminary data.</text>
</comment>
<gene>
    <name evidence="1" type="ORF">MKC95_06235</name>
</gene>
<dbReference type="RefSeq" id="WP_008817733.1">
    <property type="nucleotide sequence ID" value="NZ_AP025565.1"/>
</dbReference>
<dbReference type="GO" id="GO:0009432">
    <property type="term" value="P:SOS response"/>
    <property type="evidence" value="ECO:0007669"/>
    <property type="project" value="TreeGrafter"/>
</dbReference>
<name>A0AAP2UL74_CLOIN</name>
<organism evidence="1 2">
    <name type="scientific">Clostridium innocuum</name>
    <dbReference type="NCBI Taxonomy" id="1522"/>
    <lineage>
        <taxon>Bacteria</taxon>
        <taxon>Bacillati</taxon>
        <taxon>Bacillota</taxon>
        <taxon>Clostridia</taxon>
        <taxon>Eubacteriales</taxon>
        <taxon>Clostridiaceae</taxon>
        <taxon>Clostridium</taxon>
    </lineage>
</organism>
<dbReference type="Proteomes" id="UP001203972">
    <property type="component" value="Unassembled WGS sequence"/>
</dbReference>
<evidence type="ECO:0000313" key="1">
    <source>
        <dbReference type="EMBL" id="MCR0232367.1"/>
    </source>
</evidence>
<dbReference type="AlphaFoldDB" id="A0AAP2UL74"/>
<evidence type="ECO:0008006" key="3">
    <source>
        <dbReference type="Google" id="ProtNLM"/>
    </source>
</evidence>
<sequence length="321" mass="37208">MNEINYLVLSNTIDYSSDLICAEFEKRELNYLRINRDLFQEYEIVYSLQDDSFKFKVDGIWYFLSSETIKSIYFRAPVFLRTTGKARPVEEQLKRSQWSAFIRNLIIIDKAVWMNHPVATYRAENKLYQLKIAKECGFSVPETYVGNSLPQNIAQEKMYIVKSLDTALFYEDDKEMFTYSTMIEGKDLLSSEIQLAPIITQECLSPKCDIRVTFVNNRMFPVAITEDGMILEGDWRKSNKDNLTYTCVKLPRNIENQLMLIMKKLSLSFGGIDLALVGDTYYFIEVNPTGEWGWLTSCANLPIDKAIVDTLVNRGVYEKNT</sequence>
<dbReference type="SUPFAM" id="SSF56059">
    <property type="entry name" value="Glutathione synthetase ATP-binding domain-like"/>
    <property type="match status" value="1"/>
</dbReference>